<protein>
    <recommendedName>
        <fullName evidence="6">Beta-xylanase</fullName>
        <ecNumber evidence="6">3.2.1.8</ecNumber>
    </recommendedName>
</protein>
<comment type="similarity">
    <text evidence="6">Belongs to the glycosyl hydrolase 10 (cellulase F) family.</text>
</comment>
<evidence type="ECO:0000256" key="4">
    <source>
        <dbReference type="ARBA" id="ARBA00023326"/>
    </source>
</evidence>
<evidence type="ECO:0000259" key="7">
    <source>
        <dbReference type="PROSITE" id="PS51760"/>
    </source>
</evidence>
<dbReference type="EMBL" id="MBTF01000037">
    <property type="protein sequence ID" value="OOQ57224.1"/>
    <property type="molecule type" value="Genomic_DNA"/>
</dbReference>
<keyword evidence="9" id="KW-1185">Reference proteome</keyword>
<dbReference type="Proteomes" id="UP000189739">
    <property type="component" value="Unassembled WGS sequence"/>
</dbReference>
<proteinExistence type="inferred from homology"/>
<dbReference type="PANTHER" id="PTHR31490">
    <property type="entry name" value="GLYCOSYL HYDROLASE"/>
    <property type="match status" value="1"/>
</dbReference>
<evidence type="ECO:0000256" key="1">
    <source>
        <dbReference type="ARBA" id="ARBA00022801"/>
    </source>
</evidence>
<evidence type="ECO:0000313" key="9">
    <source>
        <dbReference type="Proteomes" id="UP000189739"/>
    </source>
</evidence>
<dbReference type="STRING" id="1792845.BC343_16305"/>
<dbReference type="PROSITE" id="PS00591">
    <property type="entry name" value="GH10_1"/>
    <property type="match status" value="1"/>
</dbReference>
<accession>A0A1S9P8G0</accession>
<evidence type="ECO:0000256" key="3">
    <source>
        <dbReference type="ARBA" id="ARBA00023295"/>
    </source>
</evidence>
<dbReference type="Pfam" id="PF00331">
    <property type="entry name" value="Glyco_hydro_10"/>
    <property type="match status" value="1"/>
</dbReference>
<feature type="domain" description="GH10" evidence="7">
    <location>
        <begin position="2"/>
        <end position="335"/>
    </location>
</feature>
<dbReference type="InterPro" id="IPR044846">
    <property type="entry name" value="GH10"/>
</dbReference>
<dbReference type="AlphaFoldDB" id="A0A1S9P8G0"/>
<evidence type="ECO:0000256" key="2">
    <source>
        <dbReference type="ARBA" id="ARBA00023277"/>
    </source>
</evidence>
<gene>
    <name evidence="8" type="ORF">BC343_16305</name>
</gene>
<comment type="catalytic activity">
    <reaction evidence="6">
        <text>Endohydrolysis of (1-&gt;4)-beta-D-xylosidic linkages in xylans.</text>
        <dbReference type="EC" id="3.2.1.8"/>
    </reaction>
</comment>
<dbReference type="SUPFAM" id="SSF51445">
    <property type="entry name" value="(Trans)glycosidases"/>
    <property type="match status" value="1"/>
</dbReference>
<dbReference type="PROSITE" id="PS51760">
    <property type="entry name" value="GH10_2"/>
    <property type="match status" value="1"/>
</dbReference>
<keyword evidence="1 6" id="KW-0378">Hydrolase</keyword>
<dbReference type="PANTHER" id="PTHR31490:SF90">
    <property type="entry name" value="ENDO-1,4-BETA-XYLANASE A"/>
    <property type="match status" value="1"/>
</dbReference>
<dbReference type="Gene3D" id="3.20.20.80">
    <property type="entry name" value="Glycosidases"/>
    <property type="match status" value="1"/>
</dbReference>
<reference evidence="8 9" key="1">
    <citation type="submission" date="2016-07" db="EMBL/GenBank/DDBJ databases">
        <title>Genomic analysis of zinc-resistant bacterium Mucilaginibacter pedocola TBZ30.</title>
        <authorList>
            <person name="Huang J."/>
            <person name="Tang J."/>
        </authorList>
    </citation>
    <scope>NUCLEOTIDE SEQUENCE [LARGE SCALE GENOMIC DNA]</scope>
    <source>
        <strain evidence="8 9">TBZ30</strain>
    </source>
</reference>
<comment type="caution">
    <text evidence="8">The sequence shown here is derived from an EMBL/GenBank/DDBJ whole genome shotgun (WGS) entry which is preliminary data.</text>
</comment>
<dbReference type="EC" id="3.2.1.8" evidence="6"/>
<sequence>MADTTVQLKRAYRNYFPIGTAVDSKMVTDPRTASFIAKQYSSVTPVNDMKPVNIHPSENVYKWAPADKIVNFAVQNGLKVRGHCLVWFYRMPHWFFWDNGQLASKELLYSRLDSHINTVMSRYKGKVYAYDVLNETVAKTTETTQYSRIDTLYKIAGEDYIEHVFRTARKADPSAKLFYNDTFYDEAKRDKIYAFLKEMKAKGVPIDGVGIQCHIGIDGMSEELLSNSIDMFAKLGLEVQITELDVSIFNREAKAKTVANDSDDYTIDKEGKQSDIFNMVFKVCRQRKGVVTGITTWAPADINNYLTKRLGKRNYPNLFDNNLKPKPMLRKITDFKAGQ</sequence>
<keyword evidence="3 6" id="KW-0326">Glycosidase</keyword>
<organism evidence="8 9">
    <name type="scientific">Mucilaginibacter pedocola</name>
    <dbReference type="NCBI Taxonomy" id="1792845"/>
    <lineage>
        <taxon>Bacteria</taxon>
        <taxon>Pseudomonadati</taxon>
        <taxon>Bacteroidota</taxon>
        <taxon>Sphingobacteriia</taxon>
        <taxon>Sphingobacteriales</taxon>
        <taxon>Sphingobacteriaceae</taxon>
        <taxon>Mucilaginibacter</taxon>
    </lineage>
</organism>
<dbReference type="InterPro" id="IPR001000">
    <property type="entry name" value="GH10_dom"/>
</dbReference>
<dbReference type="GO" id="GO:0031176">
    <property type="term" value="F:endo-1,4-beta-xylanase activity"/>
    <property type="evidence" value="ECO:0007669"/>
    <property type="project" value="UniProtKB-EC"/>
</dbReference>
<dbReference type="InterPro" id="IPR017853">
    <property type="entry name" value="GH"/>
</dbReference>
<feature type="active site" description="Nucleophile" evidence="5">
    <location>
        <position position="243"/>
    </location>
</feature>
<evidence type="ECO:0000256" key="6">
    <source>
        <dbReference type="RuleBase" id="RU361174"/>
    </source>
</evidence>
<dbReference type="PRINTS" id="PR00134">
    <property type="entry name" value="GLHYDRLASE10"/>
</dbReference>
<dbReference type="SMART" id="SM00633">
    <property type="entry name" value="Glyco_10"/>
    <property type="match status" value="1"/>
</dbReference>
<keyword evidence="2 6" id="KW-0119">Carbohydrate metabolism</keyword>
<evidence type="ECO:0000313" key="8">
    <source>
        <dbReference type="EMBL" id="OOQ57224.1"/>
    </source>
</evidence>
<dbReference type="GO" id="GO:0000272">
    <property type="term" value="P:polysaccharide catabolic process"/>
    <property type="evidence" value="ECO:0007669"/>
    <property type="project" value="UniProtKB-KW"/>
</dbReference>
<dbReference type="InterPro" id="IPR031158">
    <property type="entry name" value="GH10_AS"/>
</dbReference>
<keyword evidence="4 6" id="KW-0624">Polysaccharide degradation</keyword>
<evidence type="ECO:0000256" key="5">
    <source>
        <dbReference type="PROSITE-ProRule" id="PRU10061"/>
    </source>
</evidence>
<name>A0A1S9P8G0_9SPHI</name>